<dbReference type="Proteomes" id="UP000479000">
    <property type="component" value="Unassembled WGS sequence"/>
</dbReference>
<keyword evidence="2" id="KW-1185">Reference proteome</keyword>
<dbReference type="AlphaFoldDB" id="A0A6H5G8P5"/>
<evidence type="ECO:0000313" key="2">
    <source>
        <dbReference type="Proteomes" id="UP000479000"/>
    </source>
</evidence>
<protein>
    <submittedName>
        <fullName evidence="1">Uncharacterized protein</fullName>
    </submittedName>
</protein>
<dbReference type="EMBL" id="CADCXU010008240">
    <property type="protein sequence ID" value="CAA9999120.1"/>
    <property type="molecule type" value="Genomic_DNA"/>
</dbReference>
<organism evidence="1 2">
    <name type="scientific">Nesidiocoris tenuis</name>
    <dbReference type="NCBI Taxonomy" id="355587"/>
    <lineage>
        <taxon>Eukaryota</taxon>
        <taxon>Metazoa</taxon>
        <taxon>Ecdysozoa</taxon>
        <taxon>Arthropoda</taxon>
        <taxon>Hexapoda</taxon>
        <taxon>Insecta</taxon>
        <taxon>Pterygota</taxon>
        <taxon>Neoptera</taxon>
        <taxon>Paraneoptera</taxon>
        <taxon>Hemiptera</taxon>
        <taxon>Heteroptera</taxon>
        <taxon>Panheteroptera</taxon>
        <taxon>Cimicomorpha</taxon>
        <taxon>Miridae</taxon>
        <taxon>Dicyphina</taxon>
        <taxon>Nesidiocoris</taxon>
    </lineage>
</organism>
<reference evidence="1 2" key="1">
    <citation type="submission" date="2020-02" db="EMBL/GenBank/DDBJ databases">
        <authorList>
            <person name="Ferguson B K."/>
        </authorList>
    </citation>
    <scope>NUCLEOTIDE SEQUENCE [LARGE SCALE GENOMIC DNA]</scope>
</reference>
<proteinExistence type="predicted"/>
<accession>A0A6H5G8P5</accession>
<feature type="non-terminal residue" evidence="1">
    <location>
        <position position="53"/>
    </location>
</feature>
<sequence length="53" mass="6007">MSCCKCQHGSTSTTMQLAKIGRAGMIFENFIFAPMPGLHGLLNRRQSHRLDWQ</sequence>
<name>A0A6H5G8P5_9HEMI</name>
<gene>
    <name evidence="1" type="ORF">NTEN_LOCUS5403</name>
</gene>
<evidence type="ECO:0000313" key="1">
    <source>
        <dbReference type="EMBL" id="CAA9999120.1"/>
    </source>
</evidence>